<evidence type="ECO:0000256" key="9">
    <source>
        <dbReference type="ARBA" id="ARBA00022824"/>
    </source>
</evidence>
<dbReference type="PANTHER" id="PTHR12317:SF0">
    <property type="entry name" value="ACYLTRANSFERASE"/>
    <property type="match status" value="1"/>
</dbReference>
<accession>A0ABD3QIA7</accession>
<evidence type="ECO:0000313" key="15">
    <source>
        <dbReference type="EMBL" id="KAL3799633.1"/>
    </source>
</evidence>
<evidence type="ECO:0000256" key="1">
    <source>
        <dbReference type="ARBA" id="ARBA00004477"/>
    </source>
</evidence>
<keyword evidence="5" id="KW-0444">Lipid biosynthesis</keyword>
<feature type="transmembrane region" description="Helical" evidence="14">
    <location>
        <begin position="59"/>
        <end position="81"/>
    </location>
</feature>
<evidence type="ECO:0000256" key="3">
    <source>
        <dbReference type="ARBA" id="ARBA00005189"/>
    </source>
</evidence>
<dbReference type="EMBL" id="JALLPJ020000180">
    <property type="protein sequence ID" value="KAL3799633.1"/>
    <property type="molecule type" value="Genomic_DNA"/>
</dbReference>
<sequence length="374" mass="42638">MKFHKLNLAALPDNLYNNQTHVKKWLELVTSSEDGFAPNSLNQVQPVERDVEIERLAGIAFYMLGNVLPFALPPLLISTLFSETGAFILKFVLGYFTILYTVTKYYNGKFIKKYNRPSDLSPIDTKDNQYLHTERNNQKYLSVQFVWPDTLQRPAFENQPMIFCAIPHGVAPMGITAYPFWSKLFNDKLCHWTCAPVILKIPILQKYMKGIGYIPAKASNISDTLTKKEENVGIILDGIAGMFQSHDEMAYVKKRKGIVKIALRCGVPLVPVYGFGHTSLWKVVVDPFGFLEALSLKLDVSLTPFFGRWFWFLGPPVRVPICICMGDPIKCPKVENPTQEEIDKYHGLLVKGYEQVFEQHKKAYGWGDKVLKFV</sequence>
<evidence type="ECO:0000256" key="11">
    <source>
        <dbReference type="ARBA" id="ARBA00023098"/>
    </source>
</evidence>
<feature type="transmembrane region" description="Helical" evidence="14">
    <location>
        <begin position="87"/>
        <end position="106"/>
    </location>
</feature>
<evidence type="ECO:0000256" key="12">
    <source>
        <dbReference type="ARBA" id="ARBA00023136"/>
    </source>
</evidence>
<keyword evidence="6 14" id="KW-0808">Transferase</keyword>
<comment type="caution">
    <text evidence="15">The sequence shown here is derived from an EMBL/GenBank/DDBJ whole genome shotgun (WGS) entry which is preliminary data.</text>
</comment>
<evidence type="ECO:0000313" key="16">
    <source>
        <dbReference type="Proteomes" id="UP001530400"/>
    </source>
</evidence>
<gene>
    <name evidence="15" type="ORF">ACHAWO_008949</name>
</gene>
<comment type="similarity">
    <text evidence="4 14">Belongs to the diacylglycerol acyltransferase family.</text>
</comment>
<evidence type="ECO:0000256" key="13">
    <source>
        <dbReference type="ARBA" id="ARBA00023315"/>
    </source>
</evidence>
<evidence type="ECO:0000256" key="6">
    <source>
        <dbReference type="ARBA" id="ARBA00022679"/>
    </source>
</evidence>
<dbReference type="GO" id="GO:0006629">
    <property type="term" value="P:lipid metabolic process"/>
    <property type="evidence" value="ECO:0007669"/>
    <property type="project" value="UniProtKB-KW"/>
</dbReference>
<evidence type="ECO:0000256" key="10">
    <source>
        <dbReference type="ARBA" id="ARBA00022989"/>
    </source>
</evidence>
<dbReference type="GO" id="GO:0006071">
    <property type="term" value="P:glycerol metabolic process"/>
    <property type="evidence" value="ECO:0007669"/>
    <property type="project" value="UniProtKB-KW"/>
</dbReference>
<dbReference type="EC" id="2.3.1.-" evidence="14"/>
<evidence type="ECO:0000256" key="2">
    <source>
        <dbReference type="ARBA" id="ARBA00004771"/>
    </source>
</evidence>
<protein>
    <recommendedName>
        <fullName evidence="14">Acyltransferase</fullName>
        <ecNumber evidence="14">2.3.1.-</ecNumber>
    </recommendedName>
</protein>
<evidence type="ECO:0000256" key="7">
    <source>
        <dbReference type="ARBA" id="ARBA00022692"/>
    </source>
</evidence>
<dbReference type="Proteomes" id="UP001530400">
    <property type="component" value="Unassembled WGS sequence"/>
</dbReference>
<keyword evidence="10 14" id="KW-1133">Transmembrane helix</keyword>
<evidence type="ECO:0000256" key="8">
    <source>
        <dbReference type="ARBA" id="ARBA00022798"/>
    </source>
</evidence>
<reference evidence="15 16" key="1">
    <citation type="submission" date="2024-10" db="EMBL/GenBank/DDBJ databases">
        <title>Updated reference genomes for cyclostephanoid diatoms.</title>
        <authorList>
            <person name="Roberts W.R."/>
            <person name="Alverson A.J."/>
        </authorList>
    </citation>
    <scope>NUCLEOTIDE SEQUENCE [LARGE SCALE GENOMIC DNA]</scope>
    <source>
        <strain evidence="15 16">AJA010-31</strain>
    </source>
</reference>
<keyword evidence="11" id="KW-0443">Lipid metabolism</keyword>
<name>A0ABD3QIA7_9STRA</name>
<keyword evidence="12 14" id="KW-0472">Membrane</keyword>
<keyword evidence="16" id="KW-1185">Reference proteome</keyword>
<dbReference type="AlphaFoldDB" id="A0ABD3QIA7"/>
<keyword evidence="8" id="KW-0319">Glycerol metabolism</keyword>
<comment type="subcellular location">
    <subcellularLocation>
        <location evidence="1 14">Endoplasmic reticulum membrane</location>
        <topology evidence="1 14">Multi-pass membrane protein</topology>
    </subcellularLocation>
</comment>
<dbReference type="InterPro" id="IPR007130">
    <property type="entry name" value="DAGAT"/>
</dbReference>
<keyword evidence="9 14" id="KW-0256">Endoplasmic reticulum</keyword>
<proteinExistence type="inferred from homology"/>
<evidence type="ECO:0000256" key="5">
    <source>
        <dbReference type="ARBA" id="ARBA00022516"/>
    </source>
</evidence>
<dbReference type="PANTHER" id="PTHR12317">
    <property type="entry name" value="DIACYLGLYCEROL O-ACYLTRANSFERASE"/>
    <property type="match status" value="1"/>
</dbReference>
<dbReference type="GO" id="GO:0005789">
    <property type="term" value="C:endoplasmic reticulum membrane"/>
    <property type="evidence" value="ECO:0007669"/>
    <property type="project" value="UniProtKB-SubCell"/>
</dbReference>
<keyword evidence="7 14" id="KW-0812">Transmembrane</keyword>
<evidence type="ECO:0000256" key="14">
    <source>
        <dbReference type="RuleBase" id="RU367023"/>
    </source>
</evidence>
<dbReference type="Pfam" id="PF03982">
    <property type="entry name" value="DAGAT"/>
    <property type="match status" value="1"/>
</dbReference>
<comment type="pathway">
    <text evidence="3">Lipid metabolism.</text>
</comment>
<evidence type="ECO:0000256" key="4">
    <source>
        <dbReference type="ARBA" id="ARBA00005420"/>
    </source>
</evidence>
<comment type="pathway">
    <text evidence="2">Glycerolipid metabolism; triacylglycerol biosynthesis.</text>
</comment>
<keyword evidence="13" id="KW-0012">Acyltransferase</keyword>
<dbReference type="GO" id="GO:0016746">
    <property type="term" value="F:acyltransferase activity"/>
    <property type="evidence" value="ECO:0007669"/>
    <property type="project" value="UniProtKB-KW"/>
</dbReference>
<organism evidence="15 16">
    <name type="scientific">Cyclotella atomus</name>
    <dbReference type="NCBI Taxonomy" id="382360"/>
    <lineage>
        <taxon>Eukaryota</taxon>
        <taxon>Sar</taxon>
        <taxon>Stramenopiles</taxon>
        <taxon>Ochrophyta</taxon>
        <taxon>Bacillariophyta</taxon>
        <taxon>Coscinodiscophyceae</taxon>
        <taxon>Thalassiosirophycidae</taxon>
        <taxon>Stephanodiscales</taxon>
        <taxon>Stephanodiscaceae</taxon>
        <taxon>Cyclotella</taxon>
    </lineage>
</organism>